<comment type="caution">
    <text evidence="1">The sequence shown here is derived from an EMBL/GenBank/DDBJ whole genome shotgun (WGS) entry which is preliminary data.</text>
</comment>
<dbReference type="OrthoDB" id="1094370at2"/>
<sequence>MADGGEREDHIGDDEIEMLVGSLGRTALRRRAIIAAASGPAVDEQLLDDRPVPDAVAERLDRFRQTLVPLTHLDLRGAVMHKVSDGLDLTMSGWFEAAARPEPRDLLHVYGPDRDATGEQRYYRWAWLDHSTYASAFSTTGPAIVRSGRLAGSCGVYWGQWAFSVGGAGMLFTAQHGASRVSVRPYVPWVALTSFNHYSIGASVVCHLGILVESWRPGDAQTQQERDHFVTVVHRTSAEGYLFDSQTSGTAVSSDGLVTDFVAVPGRRYAIYVYAWLETNGGAVGSGPLGYARIELDASVPFVVAQETLL</sequence>
<keyword evidence="2" id="KW-1185">Reference proteome</keyword>
<dbReference type="EMBL" id="RKHJ01000001">
    <property type="protein sequence ID" value="ROR65477.1"/>
    <property type="molecule type" value="Genomic_DNA"/>
</dbReference>
<accession>A0A3N2AR11</accession>
<dbReference type="RefSeq" id="WP_123696563.1">
    <property type="nucleotide sequence ID" value="NZ_RKHJ01000001.1"/>
</dbReference>
<dbReference type="Proteomes" id="UP000275456">
    <property type="component" value="Unassembled WGS sequence"/>
</dbReference>
<protein>
    <submittedName>
        <fullName evidence="1">Uncharacterized protein</fullName>
    </submittedName>
</protein>
<gene>
    <name evidence="1" type="ORF">EDD26_0843</name>
</gene>
<proteinExistence type="predicted"/>
<dbReference type="AlphaFoldDB" id="A0A3N2AR11"/>
<name>A0A3N2AR11_9MICO</name>
<organism evidence="1 2">
    <name type="scientific">Agrococcus jenensis</name>
    <dbReference type="NCBI Taxonomy" id="46353"/>
    <lineage>
        <taxon>Bacteria</taxon>
        <taxon>Bacillati</taxon>
        <taxon>Actinomycetota</taxon>
        <taxon>Actinomycetes</taxon>
        <taxon>Micrococcales</taxon>
        <taxon>Microbacteriaceae</taxon>
        <taxon>Agrococcus</taxon>
    </lineage>
</organism>
<evidence type="ECO:0000313" key="2">
    <source>
        <dbReference type="Proteomes" id="UP000275456"/>
    </source>
</evidence>
<evidence type="ECO:0000313" key="1">
    <source>
        <dbReference type="EMBL" id="ROR65477.1"/>
    </source>
</evidence>
<reference evidence="1 2" key="1">
    <citation type="submission" date="2018-11" db="EMBL/GenBank/DDBJ databases">
        <title>Sequencing the genomes of 1000 actinobacteria strains.</title>
        <authorList>
            <person name="Klenk H.-P."/>
        </authorList>
    </citation>
    <scope>NUCLEOTIDE SEQUENCE [LARGE SCALE GENOMIC DNA]</scope>
    <source>
        <strain evidence="1 2">DSM 9580</strain>
    </source>
</reference>